<dbReference type="AlphaFoldDB" id="A0A5B2VQS6"/>
<dbReference type="Gene3D" id="3.40.50.2300">
    <property type="match status" value="1"/>
</dbReference>
<feature type="modified residue" description="4-aspartylphosphate" evidence="4">
    <location>
        <position position="59"/>
    </location>
</feature>
<keyword evidence="3" id="KW-0804">Transcription</keyword>
<dbReference type="EMBL" id="VUOA01000009">
    <property type="protein sequence ID" value="KAA2241134.1"/>
    <property type="molecule type" value="Genomic_DNA"/>
</dbReference>
<dbReference type="Proteomes" id="UP000323142">
    <property type="component" value="Unassembled WGS sequence"/>
</dbReference>
<evidence type="ECO:0000313" key="6">
    <source>
        <dbReference type="EMBL" id="KAA2241134.1"/>
    </source>
</evidence>
<dbReference type="OrthoDB" id="9784719at2"/>
<gene>
    <name evidence="6" type="ORF">F0L46_04875</name>
</gene>
<reference evidence="6 7" key="2">
    <citation type="submission" date="2019-09" db="EMBL/GenBank/DDBJ databases">
        <authorList>
            <person name="Jin C."/>
        </authorList>
    </citation>
    <scope>NUCLEOTIDE SEQUENCE [LARGE SCALE GENOMIC DNA]</scope>
    <source>
        <strain evidence="6 7">BN140002</strain>
    </source>
</reference>
<reference evidence="6 7" key="1">
    <citation type="submission" date="2019-09" db="EMBL/GenBank/DDBJ databases">
        <title>Salinarimonas rosea gen. nov., sp. nov., a new member of the a-2 subgroup of the Proteobacteria.</title>
        <authorList>
            <person name="Liu J."/>
        </authorList>
    </citation>
    <scope>NUCLEOTIDE SEQUENCE [LARGE SCALE GENOMIC DNA]</scope>
    <source>
        <strain evidence="6 7">BN140002</strain>
    </source>
</reference>
<evidence type="ECO:0000256" key="1">
    <source>
        <dbReference type="ARBA" id="ARBA00022553"/>
    </source>
</evidence>
<dbReference type="InterPro" id="IPR011006">
    <property type="entry name" value="CheY-like_superfamily"/>
</dbReference>
<sequence>MSDNQNVVVLLVEDETLVRVFTTELLTDDGGFKVVGATNADEALTILRARRDVRVLFTDITMPGSIDGLQLAHVVHTQWPGLPIIVTSARCPDGPLPNGARFLAKPYLPHVLIETIREFVNAPAGQSVVKLVVA</sequence>
<keyword evidence="2" id="KW-0805">Transcription regulation</keyword>
<dbReference type="InterPro" id="IPR001789">
    <property type="entry name" value="Sig_transdc_resp-reg_receiver"/>
</dbReference>
<evidence type="ECO:0000256" key="3">
    <source>
        <dbReference type="ARBA" id="ARBA00023163"/>
    </source>
</evidence>
<organism evidence="6 7">
    <name type="scientific">Salinarimonas soli</name>
    <dbReference type="NCBI Taxonomy" id="1638099"/>
    <lineage>
        <taxon>Bacteria</taxon>
        <taxon>Pseudomonadati</taxon>
        <taxon>Pseudomonadota</taxon>
        <taxon>Alphaproteobacteria</taxon>
        <taxon>Hyphomicrobiales</taxon>
        <taxon>Salinarimonadaceae</taxon>
        <taxon>Salinarimonas</taxon>
    </lineage>
</organism>
<dbReference type="SUPFAM" id="SSF52172">
    <property type="entry name" value="CheY-like"/>
    <property type="match status" value="1"/>
</dbReference>
<dbReference type="RefSeq" id="WP_149815915.1">
    <property type="nucleotide sequence ID" value="NZ_VUOA01000009.1"/>
</dbReference>
<keyword evidence="7" id="KW-1185">Reference proteome</keyword>
<dbReference type="InterPro" id="IPR050595">
    <property type="entry name" value="Bact_response_regulator"/>
</dbReference>
<evidence type="ECO:0000256" key="2">
    <source>
        <dbReference type="ARBA" id="ARBA00023015"/>
    </source>
</evidence>
<evidence type="ECO:0000259" key="5">
    <source>
        <dbReference type="PROSITE" id="PS50110"/>
    </source>
</evidence>
<evidence type="ECO:0000313" key="7">
    <source>
        <dbReference type="Proteomes" id="UP000323142"/>
    </source>
</evidence>
<protein>
    <submittedName>
        <fullName evidence="6">Response regulator</fullName>
    </submittedName>
</protein>
<feature type="domain" description="Response regulatory" evidence="5">
    <location>
        <begin position="8"/>
        <end position="120"/>
    </location>
</feature>
<comment type="caution">
    <text evidence="6">The sequence shown here is derived from an EMBL/GenBank/DDBJ whole genome shotgun (WGS) entry which is preliminary data.</text>
</comment>
<dbReference type="SMART" id="SM00448">
    <property type="entry name" value="REC"/>
    <property type="match status" value="1"/>
</dbReference>
<dbReference type="PANTHER" id="PTHR44591:SF3">
    <property type="entry name" value="RESPONSE REGULATORY DOMAIN-CONTAINING PROTEIN"/>
    <property type="match status" value="1"/>
</dbReference>
<name>A0A5B2VQS6_9HYPH</name>
<dbReference type="PROSITE" id="PS50110">
    <property type="entry name" value="RESPONSE_REGULATORY"/>
    <property type="match status" value="1"/>
</dbReference>
<evidence type="ECO:0000256" key="4">
    <source>
        <dbReference type="PROSITE-ProRule" id="PRU00169"/>
    </source>
</evidence>
<accession>A0A5B2VQS6</accession>
<dbReference type="GO" id="GO:0000160">
    <property type="term" value="P:phosphorelay signal transduction system"/>
    <property type="evidence" value="ECO:0007669"/>
    <property type="project" value="InterPro"/>
</dbReference>
<dbReference type="Pfam" id="PF00072">
    <property type="entry name" value="Response_reg"/>
    <property type="match status" value="1"/>
</dbReference>
<keyword evidence="1 4" id="KW-0597">Phosphoprotein</keyword>
<dbReference type="PANTHER" id="PTHR44591">
    <property type="entry name" value="STRESS RESPONSE REGULATOR PROTEIN 1"/>
    <property type="match status" value="1"/>
</dbReference>
<proteinExistence type="predicted"/>